<feature type="region of interest" description="Disordered" evidence="1">
    <location>
        <begin position="264"/>
        <end position="287"/>
    </location>
</feature>
<comment type="caution">
    <text evidence="2">The sequence shown here is derived from an EMBL/GenBank/DDBJ whole genome shotgun (WGS) entry which is preliminary data.</text>
</comment>
<dbReference type="EMBL" id="PKMF04000429">
    <property type="protein sequence ID" value="KAK7832224.1"/>
    <property type="molecule type" value="Genomic_DNA"/>
</dbReference>
<gene>
    <name evidence="2" type="ORF">CFP56_026705</name>
</gene>
<feature type="compositionally biased region" description="Basic and acidic residues" evidence="1">
    <location>
        <begin position="277"/>
        <end position="287"/>
    </location>
</feature>
<evidence type="ECO:0000313" key="3">
    <source>
        <dbReference type="Proteomes" id="UP000237347"/>
    </source>
</evidence>
<reference evidence="2 3" key="1">
    <citation type="journal article" date="2018" name="Sci. Data">
        <title>The draft genome sequence of cork oak.</title>
        <authorList>
            <person name="Ramos A.M."/>
            <person name="Usie A."/>
            <person name="Barbosa P."/>
            <person name="Barros P.M."/>
            <person name="Capote T."/>
            <person name="Chaves I."/>
            <person name="Simoes F."/>
            <person name="Abreu I."/>
            <person name="Carrasquinho I."/>
            <person name="Faro C."/>
            <person name="Guimaraes J.B."/>
            <person name="Mendonca D."/>
            <person name="Nobrega F."/>
            <person name="Rodrigues L."/>
            <person name="Saibo N.J.M."/>
            <person name="Varela M.C."/>
            <person name="Egas C."/>
            <person name="Matos J."/>
            <person name="Miguel C.M."/>
            <person name="Oliveira M.M."/>
            <person name="Ricardo C.P."/>
            <person name="Goncalves S."/>
        </authorList>
    </citation>
    <scope>NUCLEOTIDE SEQUENCE [LARGE SCALE GENOMIC DNA]</scope>
    <source>
        <strain evidence="3">cv. HL8</strain>
    </source>
</reference>
<sequence length="287" mass="31936">MARISKRQVLKLLSLFSQPFNKTIKDQRPSLVRIIVVKIRKTYLMAKTILVRIGYLNVYCWELNSSLSSGNDLVMTVVWQVAEVATHVFGGIDGGGIIDNGGEGIGISNNNGNDVKINSGLHLNLSAFTYERCFFRPFEYALHPPLWHKPEHIVVNKPEVVGNGLNLALLGDIDVYQFKFFSEVVKNKEGSLLHQSDGRNRFAVNTVLQDKKEFLDHIIKSTNMKCLTPFAVEELSRLTLDEACAAGNMSESTVGCGRRVGGCQGRGGHQSSRHHTPMHDHTMEKAS</sequence>
<evidence type="ECO:0000313" key="2">
    <source>
        <dbReference type="EMBL" id="KAK7832224.1"/>
    </source>
</evidence>
<protein>
    <submittedName>
        <fullName evidence="2">Coatomer subunit beta-1</fullName>
    </submittedName>
</protein>
<accession>A0AAW0K063</accession>
<dbReference type="PANTHER" id="PTHR34211:SF3">
    <property type="entry name" value="CALCINEURIN-LIKE METALLO-PHOSPHOESTERASE SUPERFAMILY PROTEIN"/>
    <property type="match status" value="1"/>
</dbReference>
<dbReference type="Proteomes" id="UP000237347">
    <property type="component" value="Unassembled WGS sequence"/>
</dbReference>
<dbReference type="PANTHER" id="PTHR34211">
    <property type="entry name" value="CALCINEURIN-LIKE METALLO-PHOSPHOESTERASE SUPERFAMILY PROTEIN"/>
    <property type="match status" value="1"/>
</dbReference>
<proteinExistence type="predicted"/>
<evidence type="ECO:0000256" key="1">
    <source>
        <dbReference type="SAM" id="MobiDB-lite"/>
    </source>
</evidence>
<organism evidence="2 3">
    <name type="scientific">Quercus suber</name>
    <name type="common">Cork oak</name>
    <dbReference type="NCBI Taxonomy" id="58331"/>
    <lineage>
        <taxon>Eukaryota</taxon>
        <taxon>Viridiplantae</taxon>
        <taxon>Streptophyta</taxon>
        <taxon>Embryophyta</taxon>
        <taxon>Tracheophyta</taxon>
        <taxon>Spermatophyta</taxon>
        <taxon>Magnoliopsida</taxon>
        <taxon>eudicotyledons</taxon>
        <taxon>Gunneridae</taxon>
        <taxon>Pentapetalae</taxon>
        <taxon>rosids</taxon>
        <taxon>fabids</taxon>
        <taxon>Fagales</taxon>
        <taxon>Fagaceae</taxon>
        <taxon>Quercus</taxon>
    </lineage>
</organism>
<keyword evidence="3" id="KW-1185">Reference proteome</keyword>
<name>A0AAW0K063_QUESU</name>
<dbReference type="AlphaFoldDB" id="A0AAW0K063"/>